<proteinExistence type="inferred from homology"/>
<feature type="transmembrane region" description="Helical" evidence="11">
    <location>
        <begin position="336"/>
        <end position="355"/>
    </location>
</feature>
<feature type="transmembrane region" description="Helical" evidence="11">
    <location>
        <begin position="6"/>
        <end position="24"/>
    </location>
</feature>
<evidence type="ECO:0000256" key="10">
    <source>
        <dbReference type="ARBA" id="ARBA00023136"/>
    </source>
</evidence>
<dbReference type="PROSITE" id="PS51201">
    <property type="entry name" value="RCK_N"/>
    <property type="match status" value="1"/>
</dbReference>
<dbReference type="NCBIfam" id="TIGR00932">
    <property type="entry name" value="2a37"/>
    <property type="match status" value="1"/>
</dbReference>
<feature type="transmembrane region" description="Helical" evidence="11">
    <location>
        <begin position="56"/>
        <end position="75"/>
    </location>
</feature>
<dbReference type="PANTHER" id="PTHR46157">
    <property type="entry name" value="K(+) EFFLUX ANTIPORTER 3, CHLOROPLASTIC"/>
    <property type="match status" value="1"/>
</dbReference>
<feature type="transmembrane region" description="Helical" evidence="11">
    <location>
        <begin position="31"/>
        <end position="50"/>
    </location>
</feature>
<evidence type="ECO:0000313" key="14">
    <source>
        <dbReference type="Proteomes" id="UP000636010"/>
    </source>
</evidence>
<evidence type="ECO:0000256" key="9">
    <source>
        <dbReference type="ARBA" id="ARBA00023065"/>
    </source>
</evidence>
<evidence type="ECO:0000256" key="5">
    <source>
        <dbReference type="ARBA" id="ARBA00022538"/>
    </source>
</evidence>
<evidence type="ECO:0000256" key="2">
    <source>
        <dbReference type="ARBA" id="ARBA00005551"/>
    </source>
</evidence>
<keyword evidence="6 11" id="KW-0812">Transmembrane</keyword>
<keyword evidence="9" id="KW-0406">Ion transport</keyword>
<dbReference type="RefSeq" id="WP_188460799.1">
    <property type="nucleotide sequence ID" value="NZ_BAABHU010000003.1"/>
</dbReference>
<evidence type="ECO:0000259" key="12">
    <source>
        <dbReference type="PROSITE" id="PS51201"/>
    </source>
</evidence>
<dbReference type="Gene3D" id="1.20.1530.20">
    <property type="match status" value="1"/>
</dbReference>
<evidence type="ECO:0000256" key="11">
    <source>
        <dbReference type="SAM" id="Phobius"/>
    </source>
</evidence>
<evidence type="ECO:0000256" key="7">
    <source>
        <dbReference type="ARBA" id="ARBA00022958"/>
    </source>
</evidence>
<dbReference type="InterPro" id="IPR004771">
    <property type="entry name" value="K/H_exchanger"/>
</dbReference>
<keyword evidence="10 11" id="KW-0472">Membrane</keyword>
<dbReference type="InterPro" id="IPR036291">
    <property type="entry name" value="NAD(P)-bd_dom_sf"/>
</dbReference>
<keyword evidence="8 11" id="KW-1133">Transmembrane helix</keyword>
<dbReference type="Gene3D" id="3.40.50.720">
    <property type="entry name" value="NAD(P)-binding Rossmann-like Domain"/>
    <property type="match status" value="1"/>
</dbReference>
<sequence length="618" mass="68213">MESSFLQTAVILLGTALIFVPIAKKAGIGSVLGYLLGGIIIGPFILGLIGNEGEDIMHAAEFGVVMMLFLIGLELNPESFWKMRKSILGMGLSQLIGSSALIFALFYFILGKAFNTSVAVSLSLAMSSTAIVLQTLKEKSLTNTHAGKSSFSVLLLQDIAVIPILAIIPLLATNTITSMDSKHSIIADLDPHFSTLIILAVVAFIYIMGRFLINPFLHYIAKVRMRELFTASALFIVIGVAWLMEQVGISAALGTFMAGVLLANSEFRHELESDIEPFKGVLLGLFFTAVGSTINFDLIFADPVAVFSFVLLIMLIKAVVLFTIGKIFNIQLDQNLLFSLLLCQVGEFAFVLLASTRQLEIIDKETLDFLMAATTISMILSPLFLYINERFIDPKLGVKQAESRPADDVEGNESVIIAGFGHFGSTIGRFLRANGVSATILDNDSEQVDLLRKMGFKVFYGDATRVDLLEAAGASKAKILISAIDSPERNYQLVDEVKKHFPHLQLFMRAKNRMDAYELIELGVNDVYRESLHTSVSLGIDVLHALGQRKYTASRKAAEFIHYDEKALNKLGKFRHEKTGYVESVRNEIEIQERLLAEDAKFLDQREDVAWDSSKRRS</sequence>
<gene>
    <name evidence="13" type="primary">kefB</name>
    <name evidence="13" type="ORF">GCM10011506_09770</name>
</gene>
<dbReference type="InterPro" id="IPR003148">
    <property type="entry name" value="RCK_N"/>
</dbReference>
<feature type="transmembrane region" description="Helical" evidence="11">
    <location>
        <begin position="367"/>
        <end position="387"/>
    </location>
</feature>
<dbReference type="InterPro" id="IPR038770">
    <property type="entry name" value="Na+/solute_symporter_sf"/>
</dbReference>
<evidence type="ECO:0000256" key="1">
    <source>
        <dbReference type="ARBA" id="ARBA00004141"/>
    </source>
</evidence>
<reference evidence="14" key="1">
    <citation type="journal article" date="2019" name="Int. J. Syst. Evol. Microbiol.">
        <title>The Global Catalogue of Microorganisms (GCM) 10K type strain sequencing project: providing services to taxonomists for standard genome sequencing and annotation.</title>
        <authorList>
            <consortium name="The Broad Institute Genomics Platform"/>
            <consortium name="The Broad Institute Genome Sequencing Center for Infectious Disease"/>
            <person name="Wu L."/>
            <person name="Ma J."/>
        </authorList>
    </citation>
    <scope>NUCLEOTIDE SEQUENCE [LARGE SCALE GENOMIC DNA]</scope>
    <source>
        <strain evidence="14">CGMCC 1.10832</strain>
    </source>
</reference>
<keyword evidence="14" id="KW-1185">Reference proteome</keyword>
<keyword evidence="3" id="KW-0813">Transport</keyword>
<dbReference type="EMBL" id="BMEC01000003">
    <property type="protein sequence ID" value="GGC26421.1"/>
    <property type="molecule type" value="Genomic_DNA"/>
</dbReference>
<comment type="caution">
    <text evidence="13">The sequence shown here is derived from an EMBL/GenBank/DDBJ whole genome shotgun (WGS) entry which is preliminary data.</text>
</comment>
<feature type="transmembrane region" description="Helical" evidence="11">
    <location>
        <begin position="116"/>
        <end position="133"/>
    </location>
</feature>
<comment type="similarity">
    <text evidence="2">Belongs to the monovalent cation:proton antiporter 2 (CPA2) transporter (TC 2.A.37) family.</text>
</comment>
<dbReference type="PANTHER" id="PTHR46157:SF4">
    <property type="entry name" value="K(+) EFFLUX ANTIPORTER 3, CHLOROPLASTIC"/>
    <property type="match status" value="1"/>
</dbReference>
<feature type="transmembrane region" description="Helical" evidence="11">
    <location>
        <begin position="87"/>
        <end position="110"/>
    </location>
</feature>
<organism evidence="13 14">
    <name type="scientific">Marivirga lumbricoides</name>
    <dbReference type="NCBI Taxonomy" id="1046115"/>
    <lineage>
        <taxon>Bacteria</taxon>
        <taxon>Pseudomonadati</taxon>
        <taxon>Bacteroidota</taxon>
        <taxon>Cytophagia</taxon>
        <taxon>Cytophagales</taxon>
        <taxon>Marivirgaceae</taxon>
        <taxon>Marivirga</taxon>
    </lineage>
</organism>
<dbReference type="SUPFAM" id="SSF51735">
    <property type="entry name" value="NAD(P)-binding Rossmann-fold domains"/>
    <property type="match status" value="1"/>
</dbReference>
<keyword evidence="4" id="KW-0050">Antiport</keyword>
<protein>
    <submittedName>
        <fullName evidence="13">Potassium transporter</fullName>
    </submittedName>
</protein>
<evidence type="ECO:0000256" key="6">
    <source>
        <dbReference type="ARBA" id="ARBA00022692"/>
    </source>
</evidence>
<feature type="domain" description="RCK N-terminal" evidence="12">
    <location>
        <begin position="412"/>
        <end position="529"/>
    </location>
</feature>
<comment type="subcellular location">
    <subcellularLocation>
        <location evidence="1">Membrane</location>
        <topology evidence="1">Multi-pass membrane protein</topology>
    </subcellularLocation>
</comment>
<evidence type="ECO:0000256" key="4">
    <source>
        <dbReference type="ARBA" id="ARBA00022449"/>
    </source>
</evidence>
<feature type="transmembrane region" description="Helical" evidence="11">
    <location>
        <begin position="192"/>
        <end position="213"/>
    </location>
</feature>
<name>A0ABQ1LNC0_9BACT</name>
<evidence type="ECO:0000256" key="8">
    <source>
        <dbReference type="ARBA" id="ARBA00022989"/>
    </source>
</evidence>
<dbReference type="Proteomes" id="UP000636010">
    <property type="component" value="Unassembled WGS sequence"/>
</dbReference>
<dbReference type="Pfam" id="PF00999">
    <property type="entry name" value="Na_H_Exchanger"/>
    <property type="match status" value="1"/>
</dbReference>
<keyword evidence="7" id="KW-0630">Potassium</keyword>
<evidence type="ECO:0000313" key="13">
    <source>
        <dbReference type="EMBL" id="GGC26421.1"/>
    </source>
</evidence>
<feature type="transmembrane region" description="Helical" evidence="11">
    <location>
        <begin position="153"/>
        <end position="172"/>
    </location>
</feature>
<evidence type="ECO:0000256" key="3">
    <source>
        <dbReference type="ARBA" id="ARBA00022448"/>
    </source>
</evidence>
<keyword evidence="5" id="KW-0633">Potassium transport</keyword>
<accession>A0ABQ1LNC0</accession>
<dbReference type="Pfam" id="PF02254">
    <property type="entry name" value="TrkA_N"/>
    <property type="match status" value="1"/>
</dbReference>
<dbReference type="InterPro" id="IPR006153">
    <property type="entry name" value="Cation/H_exchanger_TM"/>
</dbReference>
<feature type="transmembrane region" description="Helical" evidence="11">
    <location>
        <begin position="306"/>
        <end position="324"/>
    </location>
</feature>